<evidence type="ECO:0008006" key="3">
    <source>
        <dbReference type="Google" id="ProtNLM"/>
    </source>
</evidence>
<keyword evidence="2" id="KW-1185">Reference proteome</keyword>
<dbReference type="PATRIC" id="fig|320778.3.peg.1968"/>
<organism evidence="1 2">
    <name type="scientific">Photobacterium ganghwense</name>
    <dbReference type="NCBI Taxonomy" id="320778"/>
    <lineage>
        <taxon>Bacteria</taxon>
        <taxon>Pseudomonadati</taxon>
        <taxon>Pseudomonadota</taxon>
        <taxon>Gammaproteobacteria</taxon>
        <taxon>Vibrionales</taxon>
        <taxon>Vibrionaceae</taxon>
        <taxon>Photobacterium</taxon>
    </lineage>
</organism>
<dbReference type="InterPro" id="IPR007344">
    <property type="entry name" value="GrpB/CoaE"/>
</dbReference>
<name>A0A0J1HDX1_9GAMM</name>
<dbReference type="Pfam" id="PF04229">
    <property type="entry name" value="GrpB"/>
    <property type="match status" value="1"/>
</dbReference>
<evidence type="ECO:0000313" key="2">
    <source>
        <dbReference type="Proteomes" id="UP000035909"/>
    </source>
</evidence>
<dbReference type="Gene3D" id="3.30.460.10">
    <property type="entry name" value="Beta Polymerase, domain 2"/>
    <property type="match status" value="1"/>
</dbReference>
<dbReference type="OrthoDB" id="9799092at2"/>
<dbReference type="AlphaFoldDB" id="A0A0J1HDX1"/>
<dbReference type="PANTHER" id="PTHR34822">
    <property type="entry name" value="GRPB DOMAIN PROTEIN (AFU_ORTHOLOGUE AFUA_1G01530)"/>
    <property type="match status" value="1"/>
</dbReference>
<dbReference type="PANTHER" id="PTHR34822:SF1">
    <property type="entry name" value="GRPB FAMILY PROTEIN"/>
    <property type="match status" value="1"/>
</dbReference>
<dbReference type="SUPFAM" id="SSF81301">
    <property type="entry name" value="Nucleotidyltransferase"/>
    <property type="match status" value="1"/>
</dbReference>
<gene>
    <name evidence="1" type="ORF">ABT57_09050</name>
</gene>
<proteinExistence type="predicted"/>
<comment type="caution">
    <text evidence="1">The sequence shown here is derived from an EMBL/GenBank/DDBJ whole genome shotgun (WGS) entry which is preliminary data.</text>
</comment>
<dbReference type="EMBL" id="LDOU01000007">
    <property type="protein sequence ID" value="KLV09824.1"/>
    <property type="molecule type" value="Genomic_DNA"/>
</dbReference>
<dbReference type="RefSeq" id="WP_047884913.1">
    <property type="nucleotide sequence ID" value="NZ_LDOU01000007.1"/>
</dbReference>
<sequence length="203" mass="23016">MKPKTESQKSSHLSSAVSSPVSERVVVEVVAYRPDWQADFDQEQALITEQLSSHNVAGIHHIGSTSVPGLWAKPLIDVLLEVHSLALLDQETERLVRLGYEAMGEFGIPERRFFRKGSATQRTHHLHAFLAGSPQVKRHLAFRDYLRAFPEIRDEYAAVKREGARLCQNEMARYIAHKNDFILHHEAQALCWQAAEPEKGDMP</sequence>
<dbReference type="InterPro" id="IPR043519">
    <property type="entry name" value="NT_sf"/>
</dbReference>
<accession>A0A0J1HDX1</accession>
<dbReference type="Proteomes" id="UP000035909">
    <property type="component" value="Unassembled WGS sequence"/>
</dbReference>
<evidence type="ECO:0000313" key="1">
    <source>
        <dbReference type="EMBL" id="KLV09824.1"/>
    </source>
</evidence>
<reference evidence="1 2" key="1">
    <citation type="submission" date="2015-05" db="EMBL/GenBank/DDBJ databases">
        <title>Photobacterium galathea sp. nov.</title>
        <authorList>
            <person name="Machado H."/>
            <person name="Gram L."/>
        </authorList>
    </citation>
    <scope>NUCLEOTIDE SEQUENCE [LARGE SCALE GENOMIC DNA]</scope>
    <source>
        <strain evidence="1 2">DSM 22954</strain>
    </source>
</reference>
<protein>
    <recommendedName>
        <fullName evidence="3">GrpB family protein</fullName>
    </recommendedName>
</protein>
<dbReference type="STRING" id="320778.ABT57_09050"/>